<feature type="compositionally biased region" description="Basic and acidic residues" evidence="1">
    <location>
        <begin position="93"/>
        <end position="105"/>
    </location>
</feature>
<dbReference type="HOGENOM" id="CLU_028647_7_1_1"/>
<reference evidence="3" key="1">
    <citation type="journal article" date="2011" name="Nature">
        <title>Genome sequence and analysis of the tuber crop potato.</title>
        <authorList>
            <consortium name="The Potato Genome Sequencing Consortium"/>
        </authorList>
    </citation>
    <scope>NUCLEOTIDE SEQUENCE [LARGE SCALE GENOMIC DNA]</scope>
    <source>
        <strain evidence="3">cv. DM1-3 516 R44</strain>
    </source>
</reference>
<keyword evidence="3" id="KW-1185">Reference proteome</keyword>
<evidence type="ECO:0000313" key="2">
    <source>
        <dbReference type="EnsemblPlants" id="PGSC0003DMT400085029"/>
    </source>
</evidence>
<dbReference type="Gramene" id="PGSC0003DMT400085029">
    <property type="protein sequence ID" value="PGSC0003DMT400085029"/>
    <property type="gene ID" value="PGSC0003DMG400034600"/>
</dbReference>
<dbReference type="Proteomes" id="UP000011115">
    <property type="component" value="Unassembled WGS sequence"/>
</dbReference>
<dbReference type="EnsemblPlants" id="PGSC0003DMT400085029">
    <property type="protein sequence ID" value="PGSC0003DMT400085029"/>
    <property type="gene ID" value="PGSC0003DMG400034600"/>
</dbReference>
<protein>
    <submittedName>
        <fullName evidence="2">Integrase core domain containing protein</fullName>
    </submittedName>
</protein>
<dbReference type="PaxDb" id="4113-PGSC0003DMT400085029"/>
<evidence type="ECO:0000256" key="1">
    <source>
        <dbReference type="SAM" id="MobiDB-lite"/>
    </source>
</evidence>
<name>M1D8L4_SOLTU</name>
<accession>M1D8L4</accession>
<proteinExistence type="predicted"/>
<evidence type="ECO:0000313" key="3">
    <source>
        <dbReference type="Proteomes" id="UP000011115"/>
    </source>
</evidence>
<feature type="region of interest" description="Disordered" evidence="1">
    <location>
        <begin position="81"/>
        <end position="118"/>
    </location>
</feature>
<sequence>MEQMMDAKIQAVHKHLDAFELRILERNEPTIDVTTFEMELARLRSDVDALLSLDEVVPETIPGVEEDEVVMSAFFGVTMPPPDPSRAAGKRHCSSEHTFDADEARRARKRKRQQFEKA</sequence>
<organism evidence="2 3">
    <name type="scientific">Solanum tuberosum</name>
    <name type="common">Potato</name>
    <dbReference type="NCBI Taxonomy" id="4113"/>
    <lineage>
        <taxon>Eukaryota</taxon>
        <taxon>Viridiplantae</taxon>
        <taxon>Streptophyta</taxon>
        <taxon>Embryophyta</taxon>
        <taxon>Tracheophyta</taxon>
        <taxon>Spermatophyta</taxon>
        <taxon>Magnoliopsida</taxon>
        <taxon>eudicotyledons</taxon>
        <taxon>Gunneridae</taxon>
        <taxon>Pentapetalae</taxon>
        <taxon>asterids</taxon>
        <taxon>lamiids</taxon>
        <taxon>Solanales</taxon>
        <taxon>Solanaceae</taxon>
        <taxon>Solanoideae</taxon>
        <taxon>Solaneae</taxon>
        <taxon>Solanum</taxon>
    </lineage>
</organism>
<dbReference type="AlphaFoldDB" id="M1D8L4"/>
<dbReference type="InParanoid" id="M1D8L4"/>
<reference evidence="2" key="2">
    <citation type="submission" date="2015-06" db="UniProtKB">
        <authorList>
            <consortium name="EnsemblPlants"/>
        </authorList>
    </citation>
    <scope>IDENTIFICATION</scope>
    <source>
        <strain evidence="2">DM1-3 516 R44</strain>
    </source>
</reference>